<reference evidence="1" key="2">
    <citation type="journal article" date="2015" name="Data Brief">
        <title>Shoot transcriptome of the giant reed, Arundo donax.</title>
        <authorList>
            <person name="Barrero R.A."/>
            <person name="Guerrero F.D."/>
            <person name="Moolhuijzen P."/>
            <person name="Goolsby J.A."/>
            <person name="Tidwell J."/>
            <person name="Bellgard S.E."/>
            <person name="Bellgard M.I."/>
        </authorList>
    </citation>
    <scope>NUCLEOTIDE SEQUENCE</scope>
    <source>
        <tissue evidence="1">Shoot tissue taken approximately 20 cm above the soil surface</tissue>
    </source>
</reference>
<organism evidence="1">
    <name type="scientific">Arundo donax</name>
    <name type="common">Giant reed</name>
    <name type="synonym">Donax arundinaceus</name>
    <dbReference type="NCBI Taxonomy" id="35708"/>
    <lineage>
        <taxon>Eukaryota</taxon>
        <taxon>Viridiplantae</taxon>
        <taxon>Streptophyta</taxon>
        <taxon>Embryophyta</taxon>
        <taxon>Tracheophyta</taxon>
        <taxon>Spermatophyta</taxon>
        <taxon>Magnoliopsida</taxon>
        <taxon>Liliopsida</taxon>
        <taxon>Poales</taxon>
        <taxon>Poaceae</taxon>
        <taxon>PACMAD clade</taxon>
        <taxon>Arundinoideae</taxon>
        <taxon>Arundineae</taxon>
        <taxon>Arundo</taxon>
    </lineage>
</organism>
<reference evidence="1" key="1">
    <citation type="submission" date="2014-09" db="EMBL/GenBank/DDBJ databases">
        <authorList>
            <person name="Magalhaes I.L.F."/>
            <person name="Oliveira U."/>
            <person name="Santos F.R."/>
            <person name="Vidigal T.H.D.A."/>
            <person name="Brescovit A.D."/>
            <person name="Santos A.J."/>
        </authorList>
    </citation>
    <scope>NUCLEOTIDE SEQUENCE</scope>
    <source>
        <tissue evidence="1">Shoot tissue taken approximately 20 cm above the soil surface</tissue>
    </source>
</reference>
<sequence length="115" mass="12858">MYVHKGCPPAISLQICSNCNRTSEIPDILQTFWVLSIVSIPTSSKIRSIFQKSLSSSSSYCSKSTLLFSCIFRFNLCMKAFMEIRGPLPSTFAPKRTLVMRLLTSALIAQEHAMC</sequence>
<protein>
    <submittedName>
        <fullName evidence="1">Uncharacterized protein</fullName>
    </submittedName>
</protein>
<evidence type="ECO:0000313" key="1">
    <source>
        <dbReference type="EMBL" id="JAD33716.1"/>
    </source>
</evidence>
<name>A0A0A8Z4I0_ARUDO</name>
<proteinExistence type="predicted"/>
<accession>A0A0A8Z4I0</accession>
<dbReference type="EMBL" id="GBRH01264179">
    <property type="protein sequence ID" value="JAD33716.1"/>
    <property type="molecule type" value="Transcribed_RNA"/>
</dbReference>
<dbReference type="AlphaFoldDB" id="A0A0A8Z4I0"/>